<protein>
    <submittedName>
        <fullName evidence="5">Phosphate butyryltransferase</fullName>
        <ecNumber evidence="5">2.3.1.19</ecNumber>
    </submittedName>
</protein>
<organism evidence="5 6">
    <name type="scientific">Syntrophaceticus schinkii</name>
    <dbReference type="NCBI Taxonomy" id="499207"/>
    <lineage>
        <taxon>Bacteria</taxon>
        <taxon>Bacillati</taxon>
        <taxon>Bacillota</taxon>
        <taxon>Clostridia</taxon>
        <taxon>Thermoanaerobacterales</taxon>
        <taxon>Thermoanaerobacterales Family III. Incertae Sedis</taxon>
        <taxon>Syntrophaceticus</taxon>
    </lineage>
</organism>
<keyword evidence="3 5" id="KW-0012">Acyltransferase</keyword>
<dbReference type="GO" id="GO:0050182">
    <property type="term" value="F:phosphate butyryltransferase activity"/>
    <property type="evidence" value="ECO:0007669"/>
    <property type="project" value="UniProtKB-EC"/>
</dbReference>
<dbReference type="InterPro" id="IPR002505">
    <property type="entry name" value="PTA_PTB"/>
</dbReference>
<feature type="domain" description="Phosphate acetyl/butaryl transferase" evidence="4">
    <location>
        <begin position="78"/>
        <end position="293"/>
    </location>
</feature>
<keyword evidence="2 5" id="KW-0808">Transferase</keyword>
<evidence type="ECO:0000313" key="6">
    <source>
        <dbReference type="Proteomes" id="UP000046155"/>
    </source>
</evidence>
<dbReference type="NCBIfam" id="NF006045">
    <property type="entry name" value="PRK08190.1"/>
    <property type="match status" value="1"/>
</dbReference>
<dbReference type="InterPro" id="IPR012147">
    <property type="entry name" value="P_Ac_Bu_trans"/>
</dbReference>
<comment type="similarity">
    <text evidence="1">Belongs to the phosphate acetyltransferase and butyryltransferase family.</text>
</comment>
<evidence type="ECO:0000256" key="3">
    <source>
        <dbReference type="ARBA" id="ARBA00023315"/>
    </source>
</evidence>
<dbReference type="PIRSF" id="PIRSF000428">
    <property type="entry name" value="P_Ac_trans"/>
    <property type="match status" value="1"/>
</dbReference>
<evidence type="ECO:0000259" key="4">
    <source>
        <dbReference type="Pfam" id="PF01515"/>
    </source>
</evidence>
<proteinExistence type="inferred from homology"/>
<dbReference type="SUPFAM" id="SSF53659">
    <property type="entry name" value="Isocitrate/Isopropylmalate dehydrogenase-like"/>
    <property type="match status" value="1"/>
</dbReference>
<dbReference type="EMBL" id="CDRZ01000229">
    <property type="protein sequence ID" value="CEO89001.1"/>
    <property type="molecule type" value="Genomic_DNA"/>
</dbReference>
<dbReference type="Pfam" id="PF01515">
    <property type="entry name" value="PTA_PTB"/>
    <property type="match status" value="1"/>
</dbReference>
<dbReference type="PANTHER" id="PTHR43356:SF2">
    <property type="entry name" value="PHOSPHATE ACETYLTRANSFERASE"/>
    <property type="match status" value="1"/>
</dbReference>
<dbReference type="Proteomes" id="UP000046155">
    <property type="component" value="Unassembled WGS sequence"/>
</dbReference>
<dbReference type="RefSeq" id="WP_044665048.1">
    <property type="nucleotide sequence ID" value="NZ_CDRZ01000229.1"/>
</dbReference>
<accession>A0A0B7MM00</accession>
<dbReference type="Gene3D" id="3.40.718.10">
    <property type="entry name" value="Isopropylmalate Dehydrogenase"/>
    <property type="match status" value="1"/>
</dbReference>
<evidence type="ECO:0000313" key="5">
    <source>
        <dbReference type="EMBL" id="CEO89001.1"/>
    </source>
</evidence>
<evidence type="ECO:0000256" key="2">
    <source>
        <dbReference type="ARBA" id="ARBA00022679"/>
    </source>
</evidence>
<reference evidence="6" key="1">
    <citation type="submission" date="2015-01" db="EMBL/GenBank/DDBJ databases">
        <authorList>
            <person name="Manzoor Shahid"/>
            <person name="Zubair Saima"/>
        </authorList>
    </citation>
    <scope>NUCLEOTIDE SEQUENCE [LARGE SCALE GENOMIC DNA]</scope>
    <source>
        <strain evidence="6">Sp3</strain>
    </source>
</reference>
<name>A0A0B7MM00_9FIRM</name>
<dbReference type="PANTHER" id="PTHR43356">
    <property type="entry name" value="PHOSPHATE ACETYLTRANSFERASE"/>
    <property type="match status" value="1"/>
</dbReference>
<evidence type="ECO:0000256" key="1">
    <source>
        <dbReference type="ARBA" id="ARBA00005656"/>
    </source>
</evidence>
<keyword evidence="6" id="KW-1185">Reference proteome</keyword>
<dbReference type="InterPro" id="IPR050500">
    <property type="entry name" value="Phos_Acetyltrans/Butyryltrans"/>
</dbReference>
<dbReference type="EC" id="2.3.1.19" evidence="5"/>
<gene>
    <name evidence="5" type="primary">ptb</name>
    <name evidence="5" type="ORF">SSCH_330018</name>
</gene>
<dbReference type="AlphaFoldDB" id="A0A0B7MM00"/>
<sequence length="302" mass="32333">MFKSFSEVISAASSRGPVRVAVAQAADEEVLSAMVKARRKGIVEGVLVGEEVKITNILKNLNENPADYTIISAVDYSDCAKKAVSVINNNQADVLMKGILPTADYLRPILDKNCGLYTGRLISQISIFEWAEKQKLFFITDCAINIAPDINQKKSILLNSLELARSLGLAKPRVAILASQEIVKPEMPETIDADVLAKMAEQGEFKDAIVDGPLAFDNAFSEEAALQKGTGGLVAGKADILIVPDLSTGNAIHKALVHFAHLPTAGVIIGARVPIISTSRGDDSEVKYYSLAVANLLANRSS</sequence>